<gene>
    <name evidence="1" type="ORF">O1611_g7590</name>
</gene>
<evidence type="ECO:0000313" key="2">
    <source>
        <dbReference type="Proteomes" id="UP001153332"/>
    </source>
</evidence>
<organism evidence="1 2">
    <name type="scientific">Lasiodiplodia mahajangana</name>
    <dbReference type="NCBI Taxonomy" id="1108764"/>
    <lineage>
        <taxon>Eukaryota</taxon>
        <taxon>Fungi</taxon>
        <taxon>Dikarya</taxon>
        <taxon>Ascomycota</taxon>
        <taxon>Pezizomycotina</taxon>
        <taxon>Dothideomycetes</taxon>
        <taxon>Dothideomycetes incertae sedis</taxon>
        <taxon>Botryosphaeriales</taxon>
        <taxon>Botryosphaeriaceae</taxon>
        <taxon>Lasiodiplodia</taxon>
    </lineage>
</organism>
<sequence length="687" mass="77855">MFGRDFDFSAHFMDGNPVLRIAFGPLPSESAHPSRTHQLINRLGTISLFSTDQDIPEGSTSWLTGTPRLFDAQRCDPSIIREWLHNCQSCHGDRCLRPASWLVTSQISRNFIDVELECIVTPADTVPFVALSYVWGKVETLQALLSNIDELKRPGSLSVSSLQDVPRTIRDAMKLCALTGQRYLWVDRVCIVQDDYTTKQQHLQAMAETYAKAEFTIVAADGNDANHGLSGFGQGIAERQKHLIPFPSKPLIKGTMWTLGNSFSSDSTVWSSRAWTFQEHVFSRRLLYIDKFVNWICASARWSEALSPPSHAAQPGTTEQNALLSGGKLFVIDWPSLKKYAGMVEQYNLRQLTYESDAANAFMGLMTQMCEGFPAGFFGGIPEFYFTICLLWQPKRVLLSRFDDPKASFLPTWSWLGWSGPLDLQMWTCNTDTELPSAPYEVTISPLVEWFKAADRHKYSRIDDSYVVVRRHFLEKAAPPPEGWQQHDGDLDSDYKSYYTYHAREHMGYTRRFRYPLPPTQRHRDIEAVESSSLYLYASVQKALFVLGAPEDAFRQPIHDGGDDACDTVELPLYTTSSMWAGSIRVNAYAGDPLPIGQTCEVIRIAKGSLPLTDDVSQLPAAPGVRPNHPFTRCTERKELSGESHFDFYFVLWIRWDGDVARRQALGVIWDRMWEEVLSQEVDIKFG</sequence>
<evidence type="ECO:0000313" key="1">
    <source>
        <dbReference type="EMBL" id="KAJ8126048.1"/>
    </source>
</evidence>
<proteinExistence type="predicted"/>
<comment type="caution">
    <text evidence="1">The sequence shown here is derived from an EMBL/GenBank/DDBJ whole genome shotgun (WGS) entry which is preliminary data.</text>
</comment>
<keyword evidence="2" id="KW-1185">Reference proteome</keyword>
<dbReference type="EMBL" id="JAPUUL010002051">
    <property type="protein sequence ID" value="KAJ8126048.1"/>
    <property type="molecule type" value="Genomic_DNA"/>
</dbReference>
<dbReference type="Proteomes" id="UP001153332">
    <property type="component" value="Unassembled WGS sequence"/>
</dbReference>
<protein>
    <submittedName>
        <fullName evidence="1">Uncharacterized protein</fullName>
    </submittedName>
</protein>
<reference evidence="1" key="1">
    <citation type="submission" date="2022-12" db="EMBL/GenBank/DDBJ databases">
        <title>Genome Sequence of Lasiodiplodia mahajangana.</title>
        <authorList>
            <person name="Buettner E."/>
        </authorList>
    </citation>
    <scope>NUCLEOTIDE SEQUENCE</scope>
    <source>
        <strain evidence="1">VT137</strain>
    </source>
</reference>
<name>A0ACC2JEW6_9PEZI</name>
<accession>A0ACC2JEW6</accession>